<dbReference type="Proteomes" id="UP000004090">
    <property type="component" value="Unassembled WGS sequence"/>
</dbReference>
<dbReference type="PANTHER" id="PTHR12526">
    <property type="entry name" value="GLYCOSYLTRANSFERASE"/>
    <property type="match status" value="1"/>
</dbReference>
<gene>
    <name evidence="3" type="ORF">EUBDOL_01728</name>
</gene>
<evidence type="ECO:0000313" key="4">
    <source>
        <dbReference type="Proteomes" id="UP000004090"/>
    </source>
</evidence>
<feature type="domain" description="Glycosyl transferase family 1" evidence="1">
    <location>
        <begin position="166"/>
        <end position="326"/>
    </location>
</feature>
<evidence type="ECO:0000259" key="1">
    <source>
        <dbReference type="Pfam" id="PF00534"/>
    </source>
</evidence>
<dbReference type="eggNOG" id="COG0438">
    <property type="taxonomic scope" value="Bacteria"/>
</dbReference>
<accession>A8RE94</accession>
<dbReference type="CDD" id="cd03801">
    <property type="entry name" value="GT4_PimA-like"/>
    <property type="match status" value="1"/>
</dbReference>
<dbReference type="InterPro" id="IPR001296">
    <property type="entry name" value="Glyco_trans_1"/>
</dbReference>
<dbReference type="Pfam" id="PF00534">
    <property type="entry name" value="Glycos_transf_1"/>
    <property type="match status" value="1"/>
</dbReference>
<keyword evidence="3" id="KW-0328">Glycosyltransferase</keyword>
<dbReference type="GeneID" id="92793829"/>
<dbReference type="RefSeq" id="WP_004800380.1">
    <property type="nucleotide sequence ID" value="NZ_DS483477.1"/>
</dbReference>
<dbReference type="InterPro" id="IPR028098">
    <property type="entry name" value="Glyco_trans_4-like_N"/>
</dbReference>
<dbReference type="PANTHER" id="PTHR12526:SF630">
    <property type="entry name" value="GLYCOSYLTRANSFERASE"/>
    <property type="match status" value="1"/>
</dbReference>
<dbReference type="EMBL" id="ABAW02000024">
    <property type="protein sequence ID" value="EDP10484.1"/>
    <property type="molecule type" value="Genomic_DNA"/>
</dbReference>
<reference evidence="3 4" key="1">
    <citation type="submission" date="2007-09" db="EMBL/GenBank/DDBJ databases">
        <title>Draft genome sequence of Eubacterium dolichum (DSM 3991).</title>
        <authorList>
            <person name="Sudarsanam P."/>
            <person name="Ley R."/>
            <person name="Guruge J."/>
            <person name="Turnbaugh P.J."/>
            <person name="Mahowald M."/>
            <person name="Liep D."/>
            <person name="Gordon J."/>
        </authorList>
    </citation>
    <scope>NUCLEOTIDE SEQUENCE [LARGE SCALE GENOMIC DNA]</scope>
    <source>
        <strain evidence="3 4">DSM 3991</strain>
    </source>
</reference>
<dbReference type="HOGENOM" id="CLU_009583_14_0_9"/>
<dbReference type="CAZy" id="GT4">
    <property type="family name" value="Glycosyltransferase Family 4"/>
</dbReference>
<proteinExistence type="predicted"/>
<comment type="caution">
    <text evidence="3">The sequence shown here is derived from an EMBL/GenBank/DDBJ whole genome shotgun (WGS) entry which is preliminary data.</text>
</comment>
<dbReference type="SUPFAM" id="SSF53756">
    <property type="entry name" value="UDP-Glycosyltransferase/glycogen phosphorylase"/>
    <property type="match status" value="1"/>
</dbReference>
<dbReference type="Gene3D" id="3.40.50.2000">
    <property type="entry name" value="Glycogen Phosphorylase B"/>
    <property type="match status" value="2"/>
</dbReference>
<feature type="domain" description="Glycosyltransferase subfamily 4-like N-terminal" evidence="2">
    <location>
        <begin position="43"/>
        <end position="161"/>
    </location>
</feature>
<dbReference type="STRING" id="428127.EUBDOL_01728"/>
<evidence type="ECO:0000313" key="3">
    <source>
        <dbReference type="EMBL" id="EDP10484.1"/>
    </source>
</evidence>
<dbReference type="Pfam" id="PF13439">
    <property type="entry name" value="Glyco_transf_4"/>
    <property type="match status" value="1"/>
</dbReference>
<sequence>MRVLVIGPDIEKSKGGMSTVIKEINEDKDLRSNVEIDIFSSYVDGNKAYILLYSFIAIVKFILFYRNYDVYHIHCASYGSTFRKGIYIYLVKLFNKKAILHIHGAEYLVFFEKSKHKNLIIKILNKADLVIALSNEWKRNFEKTFHIENCIAIENGIDVEKYSSCSGVKKNNYNIVMLGRLGTRKGTYDLINTIERVVTHFPNLKCYMAGDGEINKCITLIEKKNLKKNVFCLGWVNLTRKTEILKDSNILVLPSYNEGLPMAILEGMASGKAIISTNVGAIPEVISSEKNGILIHPGDIEALENAIIRLFTDYNLVKEMSKNNRKKIIEEFSTKKMHEEILKCYRKVFI</sequence>
<dbReference type="GO" id="GO:0016757">
    <property type="term" value="F:glycosyltransferase activity"/>
    <property type="evidence" value="ECO:0007669"/>
    <property type="project" value="UniProtKB-KW"/>
</dbReference>
<keyword evidence="3" id="KW-0808">Transferase</keyword>
<evidence type="ECO:0000259" key="2">
    <source>
        <dbReference type="Pfam" id="PF13439"/>
    </source>
</evidence>
<name>A8RE94_9FIRM</name>
<protein>
    <submittedName>
        <fullName evidence="3">Glycosyltransferase, group 1 family protein</fullName>
        <ecNumber evidence="3">2.4.-.-</ecNumber>
    </submittedName>
</protein>
<reference evidence="3 4" key="2">
    <citation type="submission" date="2007-09" db="EMBL/GenBank/DDBJ databases">
        <authorList>
            <person name="Fulton L."/>
            <person name="Clifton S."/>
            <person name="Fulton B."/>
            <person name="Xu J."/>
            <person name="Minx P."/>
            <person name="Pepin K.H."/>
            <person name="Johnson M."/>
            <person name="Thiruvilangam P."/>
            <person name="Bhonagiri V."/>
            <person name="Nash W.E."/>
            <person name="Mardis E.R."/>
            <person name="Wilson R.K."/>
        </authorList>
    </citation>
    <scope>NUCLEOTIDE SEQUENCE [LARGE SCALE GENOMIC DNA]</scope>
    <source>
        <strain evidence="3 4">DSM 3991</strain>
    </source>
</reference>
<dbReference type="AlphaFoldDB" id="A8RE94"/>
<organism evidence="3 4">
    <name type="scientific">Amedibacillus dolichus DSM 3991</name>
    <dbReference type="NCBI Taxonomy" id="428127"/>
    <lineage>
        <taxon>Bacteria</taxon>
        <taxon>Bacillati</taxon>
        <taxon>Bacillota</taxon>
        <taxon>Erysipelotrichia</taxon>
        <taxon>Erysipelotrichales</taxon>
        <taxon>Erysipelotrichaceae</taxon>
        <taxon>Amedibacillus</taxon>
    </lineage>
</organism>
<dbReference type="EC" id="2.4.-.-" evidence="3"/>